<feature type="region of interest" description="Disordered" evidence="1">
    <location>
        <begin position="331"/>
        <end position="353"/>
    </location>
</feature>
<protein>
    <submittedName>
        <fullName evidence="3">Uncharacterized protein</fullName>
    </submittedName>
</protein>
<sequence length="864" mass="93457">MGDRKEYAMMALVCAWACVVSSDYGLPSPSFVIRPAGPSKQHTWVGYGYSDYLPLSIPKPYFIPKWVPHMDPTYTAFWVPETPAPAAKNKGAVVAGPSLKGFGPPKGNSLADSSQTHISDATIPQSAIRAPLLPPPVLGSSVPRSPLPLGTTPDPLATYAPAPLGQPASLSGSPPAPALPTAFDASFVPPKGEDVISNSVVLQSDLGESSYVHVVLLLVCTLLTLELAMTSYSNNLLNLIIRPAGRSRSFKWLGRGDINRIPYNIPRPVFIPRWIPKGRPEYIAKWVPTTPGPQTVNQSPHQIDFGPPKSNSVVQLQNLPPTHIVAPVAAPPQISSLDPPPTQTVSPAQEPDSYASPISDDILLLNNNIPASESDFVEPLPQSLLFPDIPETAVRNNINTLPKVLGEPSFSPLIQNVDEADLNGFHAVNPESIIVLNDGTLDNSDFIANVVSDNFDSIVIAEEPKPILTSEPNNFFVSEFSEAPAAELDFDGSVGSVADTDPIFIVDSTPSPVTSTILGLALISQDNLGKTLEGPAFASQTLDAIPSSIVKEPNLDTLFIEDVQAQITQPDVVNKLNNDTGSEVLFLEDIDLNTGIQLDGNFKTSVKDQLSNFPQVSDLTNFNHDQQHGINQESELVSPVLTEDGIFSNEFPLNQEILFNSPDQVSSTPLQSNSNNNANNNEIFIVNDEGILHSEGIVPDQVAQFSSFQPEVQANFQNHNNNQISSVDEFFRPPLIAPPASPLMSSASQDPNRRIDYEHNNSQRSSINEFYRPSLIASPALPQMSSVMQVSNRRIDSGRSFSADVAIPQPVPIQMGPMGSVTLDFPGKNAVVRQARVARDFLPFGARLYPRRARFSSIPFLFGK</sequence>
<reference evidence="3 4" key="1">
    <citation type="submission" date="2023-11" db="EMBL/GenBank/DDBJ databases">
        <title>Halocaridina rubra genome assembly.</title>
        <authorList>
            <person name="Smith C."/>
        </authorList>
    </citation>
    <scope>NUCLEOTIDE SEQUENCE [LARGE SCALE GENOMIC DNA]</scope>
    <source>
        <strain evidence="3">EP-1</strain>
        <tissue evidence="3">Whole</tissue>
    </source>
</reference>
<name>A0AAN9ACK6_HALRR</name>
<accession>A0AAN9ACK6</accession>
<feature type="compositionally biased region" description="Low complexity" evidence="1">
    <location>
        <begin position="163"/>
        <end position="173"/>
    </location>
</feature>
<comment type="caution">
    <text evidence="3">The sequence shown here is derived from an EMBL/GenBank/DDBJ whole genome shotgun (WGS) entry which is preliminary data.</text>
</comment>
<feature type="region of interest" description="Disordered" evidence="1">
    <location>
        <begin position="143"/>
        <end position="175"/>
    </location>
</feature>
<feature type="chain" id="PRO_5043053542" evidence="2">
    <location>
        <begin position="22"/>
        <end position="864"/>
    </location>
</feature>
<keyword evidence="4" id="KW-1185">Reference proteome</keyword>
<evidence type="ECO:0000256" key="1">
    <source>
        <dbReference type="SAM" id="MobiDB-lite"/>
    </source>
</evidence>
<keyword evidence="2" id="KW-0732">Signal</keyword>
<dbReference type="EMBL" id="JAXCGZ010007549">
    <property type="protein sequence ID" value="KAK7079327.1"/>
    <property type="molecule type" value="Genomic_DNA"/>
</dbReference>
<dbReference type="Proteomes" id="UP001381693">
    <property type="component" value="Unassembled WGS sequence"/>
</dbReference>
<organism evidence="3 4">
    <name type="scientific">Halocaridina rubra</name>
    <name type="common">Hawaiian red shrimp</name>
    <dbReference type="NCBI Taxonomy" id="373956"/>
    <lineage>
        <taxon>Eukaryota</taxon>
        <taxon>Metazoa</taxon>
        <taxon>Ecdysozoa</taxon>
        <taxon>Arthropoda</taxon>
        <taxon>Crustacea</taxon>
        <taxon>Multicrustacea</taxon>
        <taxon>Malacostraca</taxon>
        <taxon>Eumalacostraca</taxon>
        <taxon>Eucarida</taxon>
        <taxon>Decapoda</taxon>
        <taxon>Pleocyemata</taxon>
        <taxon>Caridea</taxon>
        <taxon>Atyoidea</taxon>
        <taxon>Atyidae</taxon>
        <taxon>Halocaridina</taxon>
    </lineage>
</organism>
<evidence type="ECO:0000313" key="3">
    <source>
        <dbReference type="EMBL" id="KAK7079327.1"/>
    </source>
</evidence>
<dbReference type="AlphaFoldDB" id="A0AAN9ACK6"/>
<gene>
    <name evidence="3" type="ORF">SK128_021131</name>
</gene>
<evidence type="ECO:0000256" key="2">
    <source>
        <dbReference type="SAM" id="SignalP"/>
    </source>
</evidence>
<proteinExistence type="predicted"/>
<feature type="signal peptide" evidence="2">
    <location>
        <begin position="1"/>
        <end position="21"/>
    </location>
</feature>
<evidence type="ECO:0000313" key="4">
    <source>
        <dbReference type="Proteomes" id="UP001381693"/>
    </source>
</evidence>